<dbReference type="InterPro" id="IPR029069">
    <property type="entry name" value="HotDog_dom_sf"/>
</dbReference>
<dbReference type="InterPro" id="IPR052723">
    <property type="entry name" value="Acyl-CoA_thioesterase_PaaI"/>
</dbReference>
<dbReference type="HOGENOM" id="CLU_089876_11_1_9"/>
<dbReference type="PATRIC" id="fig|649755.3.peg.1244"/>
<reference evidence="3 4" key="1">
    <citation type="submission" date="2013-06" db="EMBL/GenBank/DDBJ databases">
        <authorList>
            <person name="Weinstock G."/>
            <person name="Sodergren E."/>
            <person name="Lobos E.A."/>
            <person name="Fulton L."/>
            <person name="Fulton R."/>
            <person name="Courtney L."/>
            <person name="Fronick C."/>
            <person name="O'Laughlin M."/>
            <person name="Godfrey J."/>
            <person name="Wilson R.M."/>
            <person name="Miner T."/>
            <person name="Farmer C."/>
            <person name="Delehaunty K."/>
            <person name="Cordes M."/>
            <person name="Minx P."/>
            <person name="Tomlinson C."/>
            <person name="Chen J."/>
            <person name="Wollam A."/>
            <person name="Pepin K.H."/>
            <person name="Bhonagiri V."/>
            <person name="Zhang X."/>
            <person name="Warren W."/>
            <person name="Mitreva M."/>
            <person name="Mardis E.R."/>
            <person name="Wilson R.K."/>
        </authorList>
    </citation>
    <scope>NUCLEOTIDE SEQUENCE [LARGE SCALE GENOMIC DNA]</scope>
    <source>
        <strain evidence="3 4">ATCC 27803</strain>
    </source>
</reference>
<dbReference type="AlphaFoldDB" id="U2QTK9"/>
<dbReference type="NCBIfam" id="TIGR00369">
    <property type="entry name" value="unchar_dom_1"/>
    <property type="match status" value="1"/>
</dbReference>
<comment type="caution">
    <text evidence="3">The sequence shown here is derived from an EMBL/GenBank/DDBJ whole genome shotgun (WGS) entry which is preliminary data.</text>
</comment>
<keyword evidence="1" id="KW-0378">Hydrolase</keyword>
<name>U2QTK9_9FIRM</name>
<dbReference type="CDD" id="cd03443">
    <property type="entry name" value="PaaI_thioesterase"/>
    <property type="match status" value="1"/>
</dbReference>
<dbReference type="InterPro" id="IPR003736">
    <property type="entry name" value="PAAI_dom"/>
</dbReference>
<evidence type="ECO:0000259" key="2">
    <source>
        <dbReference type="Pfam" id="PF03061"/>
    </source>
</evidence>
<dbReference type="SUPFAM" id="SSF54637">
    <property type="entry name" value="Thioesterase/thiol ester dehydrase-isomerase"/>
    <property type="match status" value="1"/>
</dbReference>
<dbReference type="Gene3D" id="3.10.129.10">
    <property type="entry name" value="Hotdog Thioesterase"/>
    <property type="match status" value="1"/>
</dbReference>
<feature type="domain" description="Thioesterase" evidence="2">
    <location>
        <begin position="62"/>
        <end position="134"/>
    </location>
</feature>
<dbReference type="Pfam" id="PF03061">
    <property type="entry name" value="4HBT"/>
    <property type="match status" value="1"/>
</dbReference>
<evidence type="ECO:0000313" key="3">
    <source>
        <dbReference type="EMBL" id="ERK44628.1"/>
    </source>
</evidence>
<organism evidence="3 4">
    <name type="scientific">Faecalitalea cylindroides ATCC 27803</name>
    <dbReference type="NCBI Taxonomy" id="649755"/>
    <lineage>
        <taxon>Bacteria</taxon>
        <taxon>Bacillati</taxon>
        <taxon>Bacillota</taxon>
        <taxon>Erysipelotrichia</taxon>
        <taxon>Erysipelotrichales</taxon>
        <taxon>Erysipelotrichaceae</taxon>
        <taxon>Faecalitalea</taxon>
    </lineage>
</organism>
<proteinExistence type="predicted"/>
<protein>
    <recommendedName>
        <fullName evidence="2">Thioesterase domain-containing protein</fullName>
    </recommendedName>
</protein>
<dbReference type="InterPro" id="IPR006683">
    <property type="entry name" value="Thioestr_dom"/>
</dbReference>
<accession>U2QTK9</accession>
<dbReference type="EMBL" id="AWVI01000059">
    <property type="protein sequence ID" value="ERK44628.1"/>
    <property type="molecule type" value="Genomic_DNA"/>
</dbReference>
<dbReference type="GO" id="GO:0016289">
    <property type="term" value="F:acyl-CoA hydrolase activity"/>
    <property type="evidence" value="ECO:0007669"/>
    <property type="project" value="UniProtKB-ARBA"/>
</dbReference>
<dbReference type="PANTHER" id="PTHR42856:SF1">
    <property type="entry name" value="ACYL-COENZYME A THIOESTERASE PAAI"/>
    <property type="match status" value="1"/>
</dbReference>
<dbReference type="Proteomes" id="UP000016658">
    <property type="component" value="Unassembled WGS sequence"/>
</dbReference>
<evidence type="ECO:0000313" key="4">
    <source>
        <dbReference type="Proteomes" id="UP000016658"/>
    </source>
</evidence>
<evidence type="ECO:0000256" key="1">
    <source>
        <dbReference type="ARBA" id="ARBA00022801"/>
    </source>
</evidence>
<gene>
    <name evidence="3" type="ORF">HMPREF0367_01345</name>
</gene>
<sequence length="160" mass="17775">MIQYLKKIGENGMETVQNNNDLMKRLNSSSQYLQSNDMRVTEVREGYAKVEMIIDEQILNVHGFVHGGALFSLADTVAGAASFATGRDSVTLTGTINYIKPGTGGKLIGIAQEISRGRTTGVYEVFIFNDKNTLLSRATFTMFFLDSDKYKAKKDKETKK</sequence>
<dbReference type="PANTHER" id="PTHR42856">
    <property type="entry name" value="ACYL-COENZYME A THIOESTERASE PAAI"/>
    <property type="match status" value="1"/>
</dbReference>